<dbReference type="GO" id="GO:0003677">
    <property type="term" value="F:DNA binding"/>
    <property type="evidence" value="ECO:0007669"/>
    <property type="project" value="UniProtKB-KW"/>
</dbReference>
<organism evidence="6 7">
    <name type="scientific">Gallibacterium anatis</name>
    <dbReference type="NCBI Taxonomy" id="750"/>
    <lineage>
        <taxon>Bacteria</taxon>
        <taxon>Pseudomonadati</taxon>
        <taxon>Pseudomonadota</taxon>
        <taxon>Gammaproteobacteria</taxon>
        <taxon>Pasteurellales</taxon>
        <taxon>Pasteurellaceae</taxon>
        <taxon>Gallibacterium</taxon>
    </lineage>
</organism>
<feature type="domain" description="HTH cro/C1-type" evidence="5">
    <location>
        <begin position="19"/>
        <end position="70"/>
    </location>
</feature>
<dbReference type="PROSITE" id="PS50943">
    <property type="entry name" value="HTH_CROC1"/>
    <property type="match status" value="1"/>
</dbReference>
<evidence type="ECO:0000256" key="2">
    <source>
        <dbReference type="ARBA" id="ARBA00023015"/>
    </source>
</evidence>
<dbReference type="InterPro" id="IPR001387">
    <property type="entry name" value="Cro/C1-type_HTH"/>
</dbReference>
<dbReference type="RefSeq" id="WP_039084853.1">
    <property type="nucleotide sequence ID" value="NZ_JARTDW010000014.1"/>
</dbReference>
<evidence type="ECO:0000256" key="1">
    <source>
        <dbReference type="ARBA" id="ARBA00006157"/>
    </source>
</evidence>
<evidence type="ECO:0000313" key="7">
    <source>
        <dbReference type="Proteomes" id="UP000030526"/>
    </source>
</evidence>
<dbReference type="Proteomes" id="UP000030526">
    <property type="component" value="Unassembled WGS sequence"/>
</dbReference>
<evidence type="ECO:0000259" key="5">
    <source>
        <dbReference type="PROSITE" id="PS50943"/>
    </source>
</evidence>
<evidence type="ECO:0000256" key="3">
    <source>
        <dbReference type="ARBA" id="ARBA00023125"/>
    </source>
</evidence>
<comment type="caution">
    <text evidence="6">The sequence shown here is derived from an EMBL/GenBank/DDBJ whole genome shotgun (WGS) entry which is preliminary data.</text>
</comment>
<sequence>MVVLEQLKKTAADWDRADIVYALRKRGWTLRSLARESGVSYSTLNSAITKSYPKMENVIAAAIGVEPEQIWATRYARRNFKPSLDHKRF</sequence>
<dbReference type="InterPro" id="IPR010982">
    <property type="entry name" value="Lambda_DNA-bd_dom_sf"/>
</dbReference>
<keyword evidence="4" id="KW-0804">Transcription</keyword>
<accession>A0A0A2XBA0</accession>
<name>A0A0A2XBA0_9PAST</name>
<keyword evidence="2" id="KW-0805">Transcription regulation</keyword>
<dbReference type="EMBL" id="JPXS01000068">
    <property type="protein sequence ID" value="KGQ29646.1"/>
    <property type="molecule type" value="Genomic_DNA"/>
</dbReference>
<dbReference type="Pfam" id="PF13693">
    <property type="entry name" value="HTH_35"/>
    <property type="match status" value="1"/>
</dbReference>
<proteinExistence type="inferred from homology"/>
<dbReference type="Gene3D" id="1.10.260.40">
    <property type="entry name" value="lambda repressor-like DNA-binding domains"/>
    <property type="match status" value="1"/>
</dbReference>
<evidence type="ECO:0000313" key="6">
    <source>
        <dbReference type="EMBL" id="KGQ29646.1"/>
    </source>
</evidence>
<dbReference type="InterPro" id="IPR038722">
    <property type="entry name" value="Ner_HTH_dom"/>
</dbReference>
<protein>
    <submittedName>
        <fullName evidence="6">DNA-binding protein</fullName>
    </submittedName>
</protein>
<dbReference type="AlphaFoldDB" id="A0A0A2XBA0"/>
<comment type="similarity">
    <text evidence="1">Belongs to the ner transcriptional regulatory family.</text>
</comment>
<dbReference type="CDD" id="cd00093">
    <property type="entry name" value="HTH_XRE"/>
    <property type="match status" value="1"/>
</dbReference>
<gene>
    <name evidence="6" type="ORF">JP32_10935</name>
</gene>
<keyword evidence="3 6" id="KW-0238">DNA-binding</keyword>
<dbReference type="SUPFAM" id="SSF47413">
    <property type="entry name" value="lambda repressor-like DNA-binding domains"/>
    <property type="match status" value="1"/>
</dbReference>
<evidence type="ECO:0000256" key="4">
    <source>
        <dbReference type="ARBA" id="ARBA00023163"/>
    </source>
</evidence>
<reference evidence="6 7" key="1">
    <citation type="submission" date="2014-08" db="EMBL/GenBank/DDBJ databases">
        <title>Chaperone-usher fimbriae in a diverse selection of Gallibacterium genomes.</title>
        <authorList>
            <person name="Kudirkiene E."/>
            <person name="Bager R.J."/>
            <person name="Johnson T.J."/>
            <person name="Bojesen A.M."/>
        </authorList>
    </citation>
    <scope>NUCLEOTIDE SEQUENCE [LARGE SCALE GENOMIC DNA]</scope>
    <source>
        <strain evidence="6 7">20558/3kl.</strain>
    </source>
</reference>